<dbReference type="EC" id="4.1.3.3" evidence="5"/>
<dbReference type="PANTHER" id="PTHR12128:SF21">
    <property type="entry name" value="N-ACETYLNEURAMINATE LYASE"/>
    <property type="match status" value="1"/>
</dbReference>
<feature type="binding site" evidence="12">
    <location>
        <position position="214"/>
    </location>
    <ligand>
        <name>pyruvate</name>
        <dbReference type="ChEBI" id="CHEBI:15361"/>
    </ligand>
</feature>
<dbReference type="Gene3D" id="3.20.20.70">
    <property type="entry name" value="Aldolase class I"/>
    <property type="match status" value="1"/>
</dbReference>
<dbReference type="SUPFAM" id="SSF51569">
    <property type="entry name" value="Aldolase"/>
    <property type="match status" value="1"/>
</dbReference>
<dbReference type="EMBL" id="VSWD01000010">
    <property type="protein sequence ID" value="KAK3090737.1"/>
    <property type="molecule type" value="Genomic_DNA"/>
</dbReference>
<comment type="subunit">
    <text evidence="4">Homotetramer.</text>
</comment>
<keyword evidence="8" id="KW-0704">Schiff base</keyword>
<dbReference type="InterPro" id="IPR002220">
    <property type="entry name" value="DapA-like"/>
</dbReference>
<keyword evidence="9" id="KW-0119">Carbohydrate metabolism</keyword>
<dbReference type="GO" id="GO:0005737">
    <property type="term" value="C:cytoplasm"/>
    <property type="evidence" value="ECO:0007669"/>
    <property type="project" value="UniProtKB-SubCell"/>
</dbReference>
<dbReference type="GO" id="GO:0008747">
    <property type="term" value="F:N-acetylneuraminate lyase activity"/>
    <property type="evidence" value="ECO:0007669"/>
    <property type="project" value="UniProtKB-EC"/>
</dbReference>
<feature type="active site" description="Schiff-base intermediate with substrate" evidence="11">
    <location>
        <position position="175"/>
    </location>
</feature>
<keyword evidence="6" id="KW-0963">Cytoplasm</keyword>
<evidence type="ECO:0000256" key="8">
    <source>
        <dbReference type="ARBA" id="ARBA00023270"/>
    </source>
</evidence>
<dbReference type="Pfam" id="PF00701">
    <property type="entry name" value="DHDPS"/>
    <property type="match status" value="1"/>
</dbReference>
<keyword evidence="7" id="KW-0456">Lyase</keyword>
<evidence type="ECO:0000256" key="9">
    <source>
        <dbReference type="ARBA" id="ARBA00023277"/>
    </source>
</evidence>
<comment type="pathway">
    <text evidence="2">Amino-sugar metabolism; N-acetylneuraminate degradation.</text>
</comment>
<sequence length="305" mass="34020">SHCILQFDGFRVTGTTAAPFTPFKEDGEVNYDLISKCVDFLKNNHFEYAFVNGTLAEGLSMTLEERKKVAEAWKSASEGKIKLILHIGTNCLKDSQELARHAQQIGVEAVAALCPFFLKPESEEILVDYIEQVAKEAPKLPFFYYAINFFTGIYLNDSKFLRLAKDRIPNLCGLKHSSRELPNAFDCKLVDKKFQVLMGTDNQFLTCLSLGLDVPVTAPFMGKLYHEIKTAFDKGDIDEARKIQIKVQKVNNIRQLYGGGIEAAKVIFSITSGIDCGPVRLPLTNFSADRKASLAKDLKESGLFS</sequence>
<dbReference type="PIRSF" id="PIRSF001365">
    <property type="entry name" value="DHDPS"/>
    <property type="match status" value="1"/>
</dbReference>
<evidence type="ECO:0000256" key="3">
    <source>
        <dbReference type="ARBA" id="ARBA00006324"/>
    </source>
</evidence>
<evidence type="ECO:0000256" key="12">
    <source>
        <dbReference type="PIRSR" id="PIRSR001365-2"/>
    </source>
</evidence>
<protein>
    <recommendedName>
        <fullName evidence="5">N-acetylneuraminate lyase</fullName>
        <ecNumber evidence="5">4.1.3.3</ecNumber>
    </recommendedName>
</protein>
<dbReference type="InterPro" id="IPR013785">
    <property type="entry name" value="Aldolase_TIM"/>
</dbReference>
<dbReference type="Proteomes" id="UP001186944">
    <property type="component" value="Unassembled WGS sequence"/>
</dbReference>
<keyword evidence="14" id="KW-1185">Reference proteome</keyword>
<name>A0AA88XR38_PINIB</name>
<comment type="catalytic activity">
    <reaction evidence="10">
        <text>aceneuramate = aldehydo-N-acetyl-D-mannosamine + pyruvate</text>
        <dbReference type="Rhea" id="RHEA:23296"/>
        <dbReference type="ChEBI" id="CHEBI:15361"/>
        <dbReference type="ChEBI" id="CHEBI:17122"/>
        <dbReference type="ChEBI" id="CHEBI:173083"/>
        <dbReference type="EC" id="4.1.3.3"/>
    </reaction>
</comment>
<evidence type="ECO:0000313" key="14">
    <source>
        <dbReference type="Proteomes" id="UP001186944"/>
    </source>
</evidence>
<evidence type="ECO:0000256" key="1">
    <source>
        <dbReference type="ARBA" id="ARBA00004496"/>
    </source>
</evidence>
<evidence type="ECO:0000256" key="7">
    <source>
        <dbReference type="ARBA" id="ARBA00023239"/>
    </source>
</evidence>
<dbReference type="PANTHER" id="PTHR12128">
    <property type="entry name" value="DIHYDRODIPICOLINATE SYNTHASE"/>
    <property type="match status" value="1"/>
</dbReference>
<proteinExistence type="inferred from homology"/>
<accession>A0AA88XR38</accession>
<evidence type="ECO:0000256" key="6">
    <source>
        <dbReference type="ARBA" id="ARBA00022490"/>
    </source>
</evidence>
<dbReference type="PRINTS" id="PR00146">
    <property type="entry name" value="DHPICSNTHASE"/>
</dbReference>
<organism evidence="13 14">
    <name type="scientific">Pinctada imbricata</name>
    <name type="common">Atlantic pearl-oyster</name>
    <name type="synonym">Pinctada martensii</name>
    <dbReference type="NCBI Taxonomy" id="66713"/>
    <lineage>
        <taxon>Eukaryota</taxon>
        <taxon>Metazoa</taxon>
        <taxon>Spiralia</taxon>
        <taxon>Lophotrochozoa</taxon>
        <taxon>Mollusca</taxon>
        <taxon>Bivalvia</taxon>
        <taxon>Autobranchia</taxon>
        <taxon>Pteriomorphia</taxon>
        <taxon>Pterioida</taxon>
        <taxon>Pterioidea</taxon>
        <taxon>Pteriidae</taxon>
        <taxon>Pinctada</taxon>
    </lineage>
</organism>
<feature type="non-terminal residue" evidence="13">
    <location>
        <position position="1"/>
    </location>
</feature>
<evidence type="ECO:0000256" key="5">
    <source>
        <dbReference type="ARBA" id="ARBA00012911"/>
    </source>
</evidence>
<evidence type="ECO:0000256" key="4">
    <source>
        <dbReference type="ARBA" id="ARBA00011881"/>
    </source>
</evidence>
<dbReference type="AlphaFoldDB" id="A0AA88XR38"/>
<evidence type="ECO:0000256" key="2">
    <source>
        <dbReference type="ARBA" id="ARBA00004878"/>
    </source>
</evidence>
<comment type="similarity">
    <text evidence="3">Belongs to the DapA family. NanA subfamily.</text>
</comment>
<feature type="active site" description="Proton donor/acceptor" evidence="11">
    <location>
        <position position="145"/>
    </location>
</feature>
<dbReference type="SMART" id="SM01130">
    <property type="entry name" value="DHDPS"/>
    <property type="match status" value="1"/>
</dbReference>
<comment type="subcellular location">
    <subcellularLocation>
        <location evidence="1">Cytoplasm</location>
    </subcellularLocation>
</comment>
<evidence type="ECO:0000256" key="11">
    <source>
        <dbReference type="PIRSR" id="PIRSR001365-1"/>
    </source>
</evidence>
<evidence type="ECO:0000256" key="10">
    <source>
        <dbReference type="ARBA" id="ARBA00044906"/>
    </source>
</evidence>
<reference evidence="13" key="1">
    <citation type="submission" date="2019-08" db="EMBL/GenBank/DDBJ databases">
        <title>The improved chromosome-level genome for the pearl oyster Pinctada fucata martensii using PacBio sequencing and Hi-C.</title>
        <authorList>
            <person name="Zheng Z."/>
        </authorList>
    </citation>
    <scope>NUCLEOTIDE SEQUENCE</scope>
    <source>
        <strain evidence="13">ZZ-2019</strain>
        <tissue evidence="13">Adductor muscle</tissue>
    </source>
</reference>
<evidence type="ECO:0000313" key="13">
    <source>
        <dbReference type="EMBL" id="KAK3090737.1"/>
    </source>
</evidence>
<gene>
    <name evidence="13" type="ORF">FSP39_014195</name>
</gene>
<comment type="caution">
    <text evidence="13">The sequence shown here is derived from an EMBL/GenBank/DDBJ whole genome shotgun (WGS) entry which is preliminary data.</text>
</comment>